<keyword evidence="2" id="KW-0547">Nucleotide-binding</keyword>
<dbReference type="AlphaFoldDB" id="A0AA41X1F2"/>
<dbReference type="PROSITE" id="PS00211">
    <property type="entry name" value="ABC_TRANSPORTER_1"/>
    <property type="match status" value="1"/>
</dbReference>
<organism evidence="5 6">
    <name type="scientific">Opacimonas viscosa</name>
    <dbReference type="NCBI Taxonomy" id="2961944"/>
    <lineage>
        <taxon>Bacteria</taxon>
        <taxon>Pseudomonadati</taxon>
        <taxon>Pseudomonadota</taxon>
        <taxon>Gammaproteobacteria</taxon>
        <taxon>Alteromonadales</taxon>
        <taxon>Alteromonadaceae</taxon>
        <taxon>Opacimonas</taxon>
    </lineage>
</organism>
<evidence type="ECO:0000256" key="2">
    <source>
        <dbReference type="ARBA" id="ARBA00022741"/>
    </source>
</evidence>
<evidence type="ECO:0000313" key="5">
    <source>
        <dbReference type="EMBL" id="MCP3428208.1"/>
    </source>
</evidence>
<protein>
    <submittedName>
        <fullName evidence="5">ATP-binding cassette domain-containing protein</fullName>
    </submittedName>
</protein>
<name>A0AA41X1F2_9ALTE</name>
<dbReference type="EMBL" id="JANATA010000005">
    <property type="protein sequence ID" value="MCP3428208.1"/>
    <property type="molecule type" value="Genomic_DNA"/>
</dbReference>
<keyword evidence="6" id="KW-1185">Reference proteome</keyword>
<sequence length="361" mass="39861">MSLVIEARIQTNHSEGYSLAWDFKEGNIGVYGPTGAGKSTLLKHLAGLGHPRAERNSRITVNGKLLTTGPSHNPCVYVSQHPSLVPALTVTQNLQMVRRHSLWSSRIAWDDVIQLCKLAPLLGKTPAMLSGGELQLVSFARALLSGKPVILLDEPFSALDFASRQYCLRLLMLLHAKYAIHFVLVSHNLQDITLCCGQILAIEDQHIVQFGIIEKVLHDIQQQSAEGYFSRLVLKPDTKAHLWHLEGHPNTLIQAHTLPSTEGETALIALLQANNVTVHTEPHHALFTNVLSCKLLRVHHEADSTVTLHLLHSKQRLLAQMSLAEFQALNLQSTTINQATSDTIAGGKRYDTPLYAHFASL</sequence>
<dbReference type="Pfam" id="PF00005">
    <property type="entry name" value="ABC_tran"/>
    <property type="match status" value="1"/>
</dbReference>
<dbReference type="PANTHER" id="PTHR42781">
    <property type="entry name" value="SPERMIDINE/PUTRESCINE IMPORT ATP-BINDING PROTEIN POTA"/>
    <property type="match status" value="1"/>
</dbReference>
<evidence type="ECO:0000313" key="6">
    <source>
        <dbReference type="Proteomes" id="UP001165413"/>
    </source>
</evidence>
<evidence type="ECO:0000259" key="4">
    <source>
        <dbReference type="PROSITE" id="PS50893"/>
    </source>
</evidence>
<dbReference type="GO" id="GO:0005524">
    <property type="term" value="F:ATP binding"/>
    <property type="evidence" value="ECO:0007669"/>
    <property type="project" value="UniProtKB-KW"/>
</dbReference>
<dbReference type="PROSITE" id="PS50893">
    <property type="entry name" value="ABC_TRANSPORTER_2"/>
    <property type="match status" value="1"/>
</dbReference>
<dbReference type="Gene3D" id="3.40.50.300">
    <property type="entry name" value="P-loop containing nucleotide triphosphate hydrolases"/>
    <property type="match status" value="1"/>
</dbReference>
<dbReference type="SUPFAM" id="SSF52540">
    <property type="entry name" value="P-loop containing nucleoside triphosphate hydrolases"/>
    <property type="match status" value="1"/>
</dbReference>
<comment type="caution">
    <text evidence="5">The sequence shown here is derived from an EMBL/GenBank/DDBJ whole genome shotgun (WGS) entry which is preliminary data.</text>
</comment>
<evidence type="ECO:0000256" key="3">
    <source>
        <dbReference type="ARBA" id="ARBA00022840"/>
    </source>
</evidence>
<dbReference type="InterPro" id="IPR027417">
    <property type="entry name" value="P-loop_NTPase"/>
</dbReference>
<dbReference type="InterPro" id="IPR003439">
    <property type="entry name" value="ABC_transporter-like_ATP-bd"/>
</dbReference>
<evidence type="ECO:0000256" key="1">
    <source>
        <dbReference type="ARBA" id="ARBA00022448"/>
    </source>
</evidence>
<dbReference type="PANTHER" id="PTHR42781:SF4">
    <property type="entry name" value="SPERMIDINE_PUTRESCINE IMPORT ATP-BINDING PROTEIN POTA"/>
    <property type="match status" value="1"/>
</dbReference>
<dbReference type="InterPro" id="IPR017871">
    <property type="entry name" value="ABC_transporter-like_CS"/>
</dbReference>
<gene>
    <name evidence="5" type="ORF">NLF92_04540</name>
</gene>
<keyword evidence="3 5" id="KW-0067">ATP-binding</keyword>
<dbReference type="InterPro" id="IPR050093">
    <property type="entry name" value="ABC_SmlMolc_Importer"/>
</dbReference>
<dbReference type="Proteomes" id="UP001165413">
    <property type="component" value="Unassembled WGS sequence"/>
</dbReference>
<keyword evidence="1" id="KW-0813">Transport</keyword>
<dbReference type="GO" id="GO:0016887">
    <property type="term" value="F:ATP hydrolysis activity"/>
    <property type="evidence" value="ECO:0007669"/>
    <property type="project" value="InterPro"/>
</dbReference>
<proteinExistence type="predicted"/>
<reference evidence="5" key="1">
    <citation type="submission" date="2022-07" db="EMBL/GenBank/DDBJ databases">
        <title>Characterization of the Novel Bacterium Alteromonas immobilis LMIT006 and Alteromonas gregis LMIT007.</title>
        <authorList>
            <person name="Lin X."/>
        </authorList>
    </citation>
    <scope>NUCLEOTIDE SEQUENCE</scope>
    <source>
        <strain evidence="5">LMIT007</strain>
    </source>
</reference>
<accession>A0AA41X1F2</accession>
<dbReference type="RefSeq" id="WP_254099319.1">
    <property type="nucleotide sequence ID" value="NZ_JANATA010000005.1"/>
</dbReference>
<dbReference type="SMART" id="SM00382">
    <property type="entry name" value="AAA"/>
    <property type="match status" value="1"/>
</dbReference>
<dbReference type="InterPro" id="IPR003593">
    <property type="entry name" value="AAA+_ATPase"/>
</dbReference>
<feature type="domain" description="ABC transporter" evidence="4">
    <location>
        <begin position="1"/>
        <end position="229"/>
    </location>
</feature>